<gene>
    <name evidence="3" type="ORF">ABT404_10060</name>
</gene>
<sequence>MSSGPPTGRRPRPGPAWPRALVLLLALLLAGVPTAAEALAAATPTVSAETAEHDVLDTPLRPPARTVHRADVPQRPAPLPDAAPPAGPGDSHRPCPTTPRPPYATPLLRTVVLRC</sequence>
<keyword evidence="2" id="KW-0732">Signal</keyword>
<evidence type="ECO:0008006" key="5">
    <source>
        <dbReference type="Google" id="ProtNLM"/>
    </source>
</evidence>
<dbReference type="RefSeq" id="WP_350779326.1">
    <property type="nucleotide sequence ID" value="NZ_JBEPEK010000052.1"/>
</dbReference>
<proteinExistence type="predicted"/>
<feature type="region of interest" description="Disordered" evidence="1">
    <location>
        <begin position="44"/>
        <end position="106"/>
    </location>
</feature>
<evidence type="ECO:0000313" key="4">
    <source>
        <dbReference type="Proteomes" id="UP001474181"/>
    </source>
</evidence>
<protein>
    <recommendedName>
        <fullName evidence="5">Secreted protein</fullName>
    </recommendedName>
</protein>
<evidence type="ECO:0000256" key="1">
    <source>
        <dbReference type="SAM" id="MobiDB-lite"/>
    </source>
</evidence>
<keyword evidence="4" id="KW-1185">Reference proteome</keyword>
<organism evidence="3 4">
    <name type="scientific">Streptomyces hyaluromycini</name>
    <dbReference type="NCBI Taxonomy" id="1377993"/>
    <lineage>
        <taxon>Bacteria</taxon>
        <taxon>Bacillati</taxon>
        <taxon>Actinomycetota</taxon>
        <taxon>Actinomycetes</taxon>
        <taxon>Kitasatosporales</taxon>
        <taxon>Streptomycetaceae</taxon>
        <taxon>Streptomyces</taxon>
    </lineage>
</organism>
<feature type="compositionally biased region" description="Pro residues" evidence="1">
    <location>
        <begin position="75"/>
        <end position="87"/>
    </location>
</feature>
<reference evidence="3 4" key="1">
    <citation type="submission" date="2024-06" db="EMBL/GenBank/DDBJ databases">
        <title>The Natural Products Discovery Center: Release of the First 8490 Sequenced Strains for Exploring Actinobacteria Biosynthetic Diversity.</title>
        <authorList>
            <person name="Kalkreuter E."/>
            <person name="Kautsar S.A."/>
            <person name="Yang D."/>
            <person name="Bader C.D."/>
            <person name="Teijaro C.N."/>
            <person name="Fluegel L."/>
            <person name="Davis C.M."/>
            <person name="Simpson J.R."/>
            <person name="Lauterbach L."/>
            <person name="Steele A.D."/>
            <person name="Gui C."/>
            <person name="Meng S."/>
            <person name="Li G."/>
            <person name="Viehrig K."/>
            <person name="Ye F."/>
            <person name="Su P."/>
            <person name="Kiefer A.F."/>
            <person name="Nichols A."/>
            <person name="Cepeda A.J."/>
            <person name="Yan W."/>
            <person name="Fan B."/>
            <person name="Jiang Y."/>
            <person name="Adhikari A."/>
            <person name="Zheng C.-J."/>
            <person name="Schuster L."/>
            <person name="Cowan T.M."/>
            <person name="Smanski M.J."/>
            <person name="Chevrette M.G."/>
            <person name="De Carvalho L.P.S."/>
            <person name="Shen B."/>
        </authorList>
    </citation>
    <scope>NUCLEOTIDE SEQUENCE [LARGE SCALE GENOMIC DNA]</scope>
    <source>
        <strain evidence="3 4">NPDC000234</strain>
    </source>
</reference>
<name>A0ABV1WSJ3_9ACTN</name>
<evidence type="ECO:0000313" key="3">
    <source>
        <dbReference type="EMBL" id="MER7179811.1"/>
    </source>
</evidence>
<evidence type="ECO:0000256" key="2">
    <source>
        <dbReference type="SAM" id="SignalP"/>
    </source>
</evidence>
<dbReference type="EMBL" id="JBEPEK010000052">
    <property type="protein sequence ID" value="MER7179811.1"/>
    <property type="molecule type" value="Genomic_DNA"/>
</dbReference>
<accession>A0ABV1WSJ3</accession>
<feature type="signal peptide" evidence="2">
    <location>
        <begin position="1"/>
        <end position="35"/>
    </location>
</feature>
<feature type="chain" id="PRO_5046947081" description="Secreted protein" evidence="2">
    <location>
        <begin position="36"/>
        <end position="115"/>
    </location>
</feature>
<comment type="caution">
    <text evidence="3">The sequence shown here is derived from an EMBL/GenBank/DDBJ whole genome shotgun (WGS) entry which is preliminary data.</text>
</comment>
<dbReference type="Proteomes" id="UP001474181">
    <property type="component" value="Unassembled WGS sequence"/>
</dbReference>